<dbReference type="KEGG" id="ttu:TERTU_0222"/>
<sequence length="277" mass="28743">MTDSQPTVAFIGAGNMAGSIFGGLVANGYNAQRIIASDPKPDALAKLQASLNIRTTTDNREALAAADIVVLAVKPQVMKAVCCDLAPHLKPGTLVISIAAGISAASLHTWLGGNQDLALVRCMPNTPSLVQAGASGLFATPSVSDKQKQQAESIMAAVGSVCWVNNEEDIHAVTAVSGSGPAYFFLMIEAMTDAGVAQGLNKDTAARLALDTAYGAAKLAVNSDVDVVELRRRVTSPNGTTAEAIASFENNNYRVIVANAMQACADRSRQLAEQLAD</sequence>
<evidence type="ECO:0000259" key="14">
    <source>
        <dbReference type="Pfam" id="PF14748"/>
    </source>
</evidence>
<dbReference type="RefSeq" id="WP_015820405.1">
    <property type="nucleotide sequence ID" value="NC_012997.1"/>
</dbReference>
<evidence type="ECO:0000256" key="12">
    <source>
        <dbReference type="PIRSR" id="PIRSR000193-1"/>
    </source>
</evidence>
<keyword evidence="6 10" id="KW-0521">NADP</keyword>
<dbReference type="GO" id="GO:0004735">
    <property type="term" value="F:pyrroline-5-carboxylate reductase activity"/>
    <property type="evidence" value="ECO:0007669"/>
    <property type="project" value="UniProtKB-UniRule"/>
</dbReference>
<keyword evidence="4 10" id="KW-0028">Amino-acid biosynthesis</keyword>
<dbReference type="Proteomes" id="UP000009080">
    <property type="component" value="Chromosome"/>
</dbReference>
<feature type="domain" description="Pyrroline-5-carboxylate reductase catalytic N-terminal" evidence="13">
    <location>
        <begin position="7"/>
        <end position="101"/>
    </location>
</feature>
<dbReference type="Gene3D" id="3.40.50.720">
    <property type="entry name" value="NAD(P)-binding Rossmann-like Domain"/>
    <property type="match status" value="1"/>
</dbReference>
<dbReference type="InterPro" id="IPR029036">
    <property type="entry name" value="P5CR_dimer"/>
</dbReference>
<comment type="pathway">
    <text evidence="1 10">Amino-acid biosynthesis; L-proline biosynthesis; L-proline from L-glutamate 5-semialdehyde: step 1/1.</text>
</comment>
<evidence type="ECO:0000313" key="16">
    <source>
        <dbReference type="Proteomes" id="UP000009080"/>
    </source>
</evidence>
<evidence type="ECO:0000256" key="4">
    <source>
        <dbReference type="ARBA" id="ARBA00022605"/>
    </source>
</evidence>
<evidence type="ECO:0000256" key="9">
    <source>
        <dbReference type="ARBA" id="ARBA00052690"/>
    </source>
</evidence>
<dbReference type="STRING" id="377629.TERTU_0222"/>
<feature type="binding site" evidence="12">
    <location>
        <begin position="11"/>
        <end position="16"/>
    </location>
    <ligand>
        <name>NADP(+)</name>
        <dbReference type="ChEBI" id="CHEBI:58349"/>
    </ligand>
</feature>
<dbReference type="InterPro" id="IPR028939">
    <property type="entry name" value="P5C_Rdtase_cat_N"/>
</dbReference>
<reference evidence="15 16" key="1">
    <citation type="journal article" date="2009" name="PLoS ONE">
        <title>The complete genome of Teredinibacter turnerae T7901: an intracellular endosymbiont of marine wood-boring bivalves (shipworms).</title>
        <authorList>
            <person name="Yang J.C."/>
            <person name="Madupu R."/>
            <person name="Durkin A.S."/>
            <person name="Ekborg N.A."/>
            <person name="Pedamallu C.S."/>
            <person name="Hostetler J.B."/>
            <person name="Radune D."/>
            <person name="Toms B.S."/>
            <person name="Henrissat B."/>
            <person name="Coutinho P.M."/>
            <person name="Schwarz S."/>
            <person name="Field L."/>
            <person name="Trindade-Silva A.E."/>
            <person name="Soares C.A.G."/>
            <person name="Elshahawi S."/>
            <person name="Hanora A."/>
            <person name="Schmidt E.W."/>
            <person name="Haygood M.G."/>
            <person name="Posfai J."/>
            <person name="Benner J."/>
            <person name="Madinger C."/>
            <person name="Nove J."/>
            <person name="Anton B."/>
            <person name="Chaudhary K."/>
            <person name="Foster J."/>
            <person name="Holman A."/>
            <person name="Kumar S."/>
            <person name="Lessard P.A."/>
            <person name="Luyten Y.A."/>
            <person name="Slatko B."/>
            <person name="Wood N."/>
            <person name="Wu B."/>
            <person name="Teplitski M."/>
            <person name="Mougous J.D."/>
            <person name="Ward N."/>
            <person name="Eisen J.A."/>
            <person name="Badger J.H."/>
            <person name="Distel D.L."/>
        </authorList>
    </citation>
    <scope>NUCLEOTIDE SEQUENCE [LARGE SCALE GENOMIC DNA]</scope>
    <source>
        <strain evidence="16">ATCC 39867 / T7901</strain>
    </source>
</reference>
<dbReference type="NCBIfam" id="TIGR00112">
    <property type="entry name" value="proC"/>
    <property type="match status" value="1"/>
</dbReference>
<evidence type="ECO:0000256" key="5">
    <source>
        <dbReference type="ARBA" id="ARBA00022650"/>
    </source>
</evidence>
<evidence type="ECO:0000256" key="6">
    <source>
        <dbReference type="ARBA" id="ARBA00022857"/>
    </source>
</evidence>
<dbReference type="InterPro" id="IPR036291">
    <property type="entry name" value="NAD(P)-bd_dom_sf"/>
</dbReference>
<dbReference type="PIRSF" id="PIRSF000193">
    <property type="entry name" value="Pyrrol-5-carb_rd"/>
    <property type="match status" value="1"/>
</dbReference>
<evidence type="ECO:0000259" key="13">
    <source>
        <dbReference type="Pfam" id="PF03807"/>
    </source>
</evidence>
<gene>
    <name evidence="10 15" type="primary">proC</name>
    <name evidence="15" type="ordered locus">TERTU_0222</name>
</gene>
<dbReference type="HOGENOM" id="CLU_042344_0_1_6"/>
<accession>C5BLK1</accession>
<comment type="catalytic activity">
    <reaction evidence="9 10">
        <text>L-proline + NADP(+) = (S)-1-pyrroline-5-carboxylate + NADPH + 2 H(+)</text>
        <dbReference type="Rhea" id="RHEA:14109"/>
        <dbReference type="ChEBI" id="CHEBI:15378"/>
        <dbReference type="ChEBI" id="CHEBI:17388"/>
        <dbReference type="ChEBI" id="CHEBI:57783"/>
        <dbReference type="ChEBI" id="CHEBI:58349"/>
        <dbReference type="ChEBI" id="CHEBI:60039"/>
        <dbReference type="EC" id="1.5.1.2"/>
    </reaction>
</comment>
<dbReference type="eggNOG" id="COG0345">
    <property type="taxonomic scope" value="Bacteria"/>
</dbReference>
<evidence type="ECO:0000256" key="1">
    <source>
        <dbReference type="ARBA" id="ARBA00005205"/>
    </source>
</evidence>
<dbReference type="OrthoDB" id="9805754at2"/>
<keyword evidence="5 10" id="KW-0641">Proline biosynthesis</keyword>
<evidence type="ECO:0000256" key="11">
    <source>
        <dbReference type="NCBIfam" id="TIGR00112"/>
    </source>
</evidence>
<evidence type="ECO:0000256" key="3">
    <source>
        <dbReference type="ARBA" id="ARBA00022490"/>
    </source>
</evidence>
<comment type="subcellular location">
    <subcellularLocation>
        <location evidence="10">Cytoplasm</location>
    </subcellularLocation>
</comment>
<name>C5BLK1_TERTT</name>
<comment type="similarity">
    <text evidence="2 10">Belongs to the pyrroline-5-carboxylate reductase family.</text>
</comment>
<keyword evidence="16" id="KW-1185">Reference proteome</keyword>
<dbReference type="InterPro" id="IPR008927">
    <property type="entry name" value="6-PGluconate_DH-like_C_sf"/>
</dbReference>
<organism evidence="15 16">
    <name type="scientific">Teredinibacter turnerae (strain ATCC 39867 / T7901)</name>
    <dbReference type="NCBI Taxonomy" id="377629"/>
    <lineage>
        <taxon>Bacteria</taxon>
        <taxon>Pseudomonadati</taxon>
        <taxon>Pseudomonadota</taxon>
        <taxon>Gammaproteobacteria</taxon>
        <taxon>Cellvibrionales</taxon>
        <taxon>Cellvibrionaceae</taxon>
        <taxon>Teredinibacter</taxon>
    </lineage>
</organism>
<dbReference type="GO" id="GO:0055129">
    <property type="term" value="P:L-proline biosynthetic process"/>
    <property type="evidence" value="ECO:0007669"/>
    <property type="project" value="UniProtKB-UniRule"/>
</dbReference>
<dbReference type="GO" id="GO:0005737">
    <property type="term" value="C:cytoplasm"/>
    <property type="evidence" value="ECO:0007669"/>
    <property type="project" value="UniProtKB-SubCell"/>
</dbReference>
<comment type="function">
    <text evidence="10">Catalyzes the reduction of 1-pyrroline-5-carboxylate (PCA) to L-proline.</text>
</comment>
<dbReference type="Gene3D" id="1.10.3730.10">
    <property type="entry name" value="ProC C-terminal domain-like"/>
    <property type="match status" value="1"/>
</dbReference>
<dbReference type="EC" id="1.5.1.2" evidence="10 11"/>
<dbReference type="SUPFAM" id="SSF51735">
    <property type="entry name" value="NAD(P)-binding Rossmann-fold domains"/>
    <property type="match status" value="1"/>
</dbReference>
<dbReference type="InterPro" id="IPR000304">
    <property type="entry name" value="Pyrroline-COOH_reductase"/>
</dbReference>
<proteinExistence type="inferred from homology"/>
<evidence type="ECO:0000256" key="7">
    <source>
        <dbReference type="ARBA" id="ARBA00023002"/>
    </source>
</evidence>
<protein>
    <recommendedName>
        <fullName evidence="10 11">Pyrroline-5-carboxylate reductase</fullName>
        <shortName evidence="10">P5C reductase</shortName>
        <shortName evidence="10">P5CR</shortName>
        <ecNumber evidence="10 11">1.5.1.2</ecNumber>
    </recommendedName>
    <alternativeName>
        <fullName evidence="10">PCA reductase</fullName>
    </alternativeName>
</protein>
<evidence type="ECO:0000256" key="2">
    <source>
        <dbReference type="ARBA" id="ARBA00005525"/>
    </source>
</evidence>
<evidence type="ECO:0000256" key="10">
    <source>
        <dbReference type="HAMAP-Rule" id="MF_01925"/>
    </source>
</evidence>
<comment type="catalytic activity">
    <reaction evidence="8 10">
        <text>L-proline + NAD(+) = (S)-1-pyrroline-5-carboxylate + NADH + 2 H(+)</text>
        <dbReference type="Rhea" id="RHEA:14105"/>
        <dbReference type="ChEBI" id="CHEBI:15378"/>
        <dbReference type="ChEBI" id="CHEBI:17388"/>
        <dbReference type="ChEBI" id="CHEBI:57540"/>
        <dbReference type="ChEBI" id="CHEBI:57945"/>
        <dbReference type="ChEBI" id="CHEBI:60039"/>
        <dbReference type="EC" id="1.5.1.2"/>
    </reaction>
</comment>
<dbReference type="Pfam" id="PF14748">
    <property type="entry name" value="P5CR_dimer"/>
    <property type="match status" value="1"/>
</dbReference>
<dbReference type="EMBL" id="CP001614">
    <property type="protein sequence ID" value="ACR14289.1"/>
    <property type="molecule type" value="Genomic_DNA"/>
</dbReference>
<dbReference type="Pfam" id="PF03807">
    <property type="entry name" value="F420_oxidored"/>
    <property type="match status" value="1"/>
</dbReference>
<dbReference type="FunFam" id="1.10.3730.10:FF:000001">
    <property type="entry name" value="Pyrroline-5-carboxylate reductase"/>
    <property type="match status" value="1"/>
</dbReference>
<keyword evidence="3 10" id="KW-0963">Cytoplasm</keyword>
<dbReference type="HAMAP" id="MF_01925">
    <property type="entry name" value="P5C_reductase"/>
    <property type="match status" value="1"/>
</dbReference>
<dbReference type="FunFam" id="3.40.50.720:FF:000105">
    <property type="entry name" value="Pyrroline-5-carboxylate reductase"/>
    <property type="match status" value="1"/>
</dbReference>
<dbReference type="PANTHER" id="PTHR11645:SF0">
    <property type="entry name" value="PYRROLINE-5-CARBOXYLATE REDUCTASE 3"/>
    <property type="match status" value="1"/>
</dbReference>
<dbReference type="SUPFAM" id="SSF48179">
    <property type="entry name" value="6-phosphogluconate dehydrogenase C-terminal domain-like"/>
    <property type="match status" value="1"/>
</dbReference>
<feature type="domain" description="Pyrroline-5-carboxylate reductase dimerisation" evidence="14">
    <location>
        <begin position="167"/>
        <end position="271"/>
    </location>
</feature>
<evidence type="ECO:0000313" key="15">
    <source>
        <dbReference type="EMBL" id="ACR14289.1"/>
    </source>
</evidence>
<evidence type="ECO:0000256" key="8">
    <source>
        <dbReference type="ARBA" id="ARBA00050547"/>
    </source>
</evidence>
<feature type="binding site" evidence="12">
    <location>
        <begin position="72"/>
        <end position="75"/>
    </location>
    <ligand>
        <name>NADP(+)</name>
        <dbReference type="ChEBI" id="CHEBI:58349"/>
    </ligand>
</feature>
<dbReference type="UniPathway" id="UPA00098">
    <property type="reaction ID" value="UER00361"/>
</dbReference>
<dbReference type="AlphaFoldDB" id="C5BLK1"/>
<keyword evidence="7 10" id="KW-0560">Oxidoreductase</keyword>
<dbReference type="PANTHER" id="PTHR11645">
    <property type="entry name" value="PYRROLINE-5-CARBOXYLATE REDUCTASE"/>
    <property type="match status" value="1"/>
</dbReference>
<feature type="binding site" evidence="12">
    <location>
        <position position="59"/>
    </location>
    <ligand>
        <name>NADPH</name>
        <dbReference type="ChEBI" id="CHEBI:57783"/>
    </ligand>
</feature>